<comment type="caution">
    <text evidence="2">The sequence shown here is derived from an EMBL/GenBank/DDBJ whole genome shotgun (WGS) entry which is preliminary data.</text>
</comment>
<evidence type="ECO:0000313" key="2">
    <source>
        <dbReference type="EMBL" id="GAA2087837.1"/>
    </source>
</evidence>
<dbReference type="SUPFAM" id="SSF55729">
    <property type="entry name" value="Acyl-CoA N-acyltransferases (Nat)"/>
    <property type="match status" value="1"/>
</dbReference>
<dbReference type="InterPro" id="IPR000182">
    <property type="entry name" value="GNAT_dom"/>
</dbReference>
<dbReference type="Gene3D" id="3.40.630.30">
    <property type="match status" value="1"/>
</dbReference>
<dbReference type="InterPro" id="IPR016181">
    <property type="entry name" value="Acyl_CoA_acyltransferase"/>
</dbReference>
<keyword evidence="3" id="KW-1185">Reference proteome</keyword>
<reference evidence="2 3" key="1">
    <citation type="journal article" date="2019" name="Int. J. Syst. Evol. Microbiol.">
        <title>The Global Catalogue of Microorganisms (GCM) 10K type strain sequencing project: providing services to taxonomists for standard genome sequencing and annotation.</title>
        <authorList>
            <consortium name="The Broad Institute Genomics Platform"/>
            <consortium name="The Broad Institute Genome Sequencing Center for Infectious Disease"/>
            <person name="Wu L."/>
            <person name="Ma J."/>
        </authorList>
    </citation>
    <scope>NUCLEOTIDE SEQUENCE [LARGE SCALE GENOMIC DNA]</scope>
    <source>
        <strain evidence="2 3">JCM 15478</strain>
    </source>
</reference>
<dbReference type="PROSITE" id="PS51186">
    <property type="entry name" value="GNAT"/>
    <property type="match status" value="1"/>
</dbReference>
<dbReference type="Pfam" id="PF00583">
    <property type="entry name" value="Acetyltransf_1"/>
    <property type="match status" value="1"/>
</dbReference>
<organism evidence="2 3">
    <name type="scientific">Streptomyces albiaxialis</name>
    <dbReference type="NCBI Taxonomy" id="329523"/>
    <lineage>
        <taxon>Bacteria</taxon>
        <taxon>Bacillati</taxon>
        <taxon>Actinomycetota</taxon>
        <taxon>Actinomycetes</taxon>
        <taxon>Kitasatosporales</taxon>
        <taxon>Streptomycetaceae</taxon>
        <taxon>Streptomyces</taxon>
    </lineage>
</organism>
<proteinExistence type="predicted"/>
<evidence type="ECO:0000259" key="1">
    <source>
        <dbReference type="PROSITE" id="PS51186"/>
    </source>
</evidence>
<dbReference type="EMBL" id="BAAAPE010000013">
    <property type="protein sequence ID" value="GAA2087837.1"/>
    <property type="molecule type" value="Genomic_DNA"/>
</dbReference>
<dbReference type="RefSeq" id="WP_344531620.1">
    <property type="nucleotide sequence ID" value="NZ_BAAAPE010000013.1"/>
</dbReference>
<gene>
    <name evidence="2" type="ORF">GCM10009801_51080</name>
</gene>
<dbReference type="Proteomes" id="UP001500016">
    <property type="component" value="Unassembled WGS sequence"/>
</dbReference>
<accession>A0ABN2WBL7</accession>
<name>A0ABN2WBL7_9ACTN</name>
<sequence length="172" mass="17908">MSTPTWSARPEHPDEAATVRRILLDAFETAEEADLVDALRADEAAWLAPFSYVTVAPDGEPVAQALLTRCHVGDTPALALAPCAVLTAWQRQGAGGAAIRGALAAARAAGERTVVVLGHPAYYPRFGFASASGFGITPPAGQEWPDEAFLALALDGGALPRGEVRYAAPFGI</sequence>
<evidence type="ECO:0000313" key="3">
    <source>
        <dbReference type="Proteomes" id="UP001500016"/>
    </source>
</evidence>
<protein>
    <submittedName>
        <fullName evidence="2">N-acetyltransferase</fullName>
    </submittedName>
</protein>
<feature type="domain" description="N-acetyltransferase" evidence="1">
    <location>
        <begin position="6"/>
        <end position="155"/>
    </location>
</feature>